<dbReference type="PRINTS" id="PR00081">
    <property type="entry name" value="GDHRDH"/>
</dbReference>
<dbReference type="InterPro" id="IPR036291">
    <property type="entry name" value="NAD(P)-bd_dom_sf"/>
</dbReference>
<accession>A0A154NZ01</accession>
<protein>
    <submittedName>
        <fullName evidence="4">Dehydrogenase/reductase SDR family member 11</fullName>
    </submittedName>
</protein>
<dbReference type="PANTHER" id="PTHR43115">
    <property type="entry name" value="DEHYDROGENASE/REDUCTASE SDR FAMILY MEMBER 11"/>
    <property type="match status" value="1"/>
</dbReference>
<sequence>MERWAGKTAIVTGAASGIGKAITTALLKKKVNVVALDIQDEQLEQAASKWAELENRGTYYTLRCDVTKEEDVDRAFSFVESVAGGLDIMVNNAGITLYARLIDSDTKTFERMLNIHVLGAAMFLSRAARMMLRRNVEGHIFVMNSILGHEMPSRTLSELDGCNGWHLYPACKHGSVALTESVRRELAAVKAQIRVTSICPGLVSTNLAVHNQEITKILAHVDALQPEDIADAVIYALGTRPQVENCAEVSIPAELMTEIYIPTNRCSICSLSRSANTCFQVGEMQALHQDLPQHYPRAQLTFEQTIPVLVVLRFY</sequence>
<dbReference type="PANTHER" id="PTHR43115:SF4">
    <property type="entry name" value="DEHYDROGENASE_REDUCTASE SDR FAMILY MEMBER 11"/>
    <property type="match status" value="1"/>
</dbReference>
<organism evidence="4 5">
    <name type="scientific">Dufourea novaeangliae</name>
    <name type="common">Sweat bee</name>
    <dbReference type="NCBI Taxonomy" id="178035"/>
    <lineage>
        <taxon>Eukaryota</taxon>
        <taxon>Metazoa</taxon>
        <taxon>Ecdysozoa</taxon>
        <taxon>Arthropoda</taxon>
        <taxon>Hexapoda</taxon>
        <taxon>Insecta</taxon>
        <taxon>Pterygota</taxon>
        <taxon>Neoptera</taxon>
        <taxon>Endopterygota</taxon>
        <taxon>Hymenoptera</taxon>
        <taxon>Apocrita</taxon>
        <taxon>Aculeata</taxon>
        <taxon>Apoidea</taxon>
        <taxon>Anthophila</taxon>
        <taxon>Halictidae</taxon>
        <taxon>Rophitinae</taxon>
        <taxon>Dufourea</taxon>
    </lineage>
</organism>
<gene>
    <name evidence="4" type="ORF">WN55_09704</name>
</gene>
<dbReference type="Proteomes" id="UP000076502">
    <property type="component" value="Unassembled WGS sequence"/>
</dbReference>
<dbReference type="Gene3D" id="3.40.50.720">
    <property type="entry name" value="NAD(P)-binding Rossmann-like Domain"/>
    <property type="match status" value="1"/>
</dbReference>
<dbReference type="SUPFAM" id="SSF51735">
    <property type="entry name" value="NAD(P)-binding Rossmann-fold domains"/>
    <property type="match status" value="1"/>
</dbReference>
<dbReference type="InterPro" id="IPR002347">
    <property type="entry name" value="SDR_fam"/>
</dbReference>
<comment type="similarity">
    <text evidence="1 3">Belongs to the short-chain dehydrogenases/reductases (SDR) family.</text>
</comment>
<dbReference type="FunFam" id="3.40.50.720:FF:000047">
    <property type="entry name" value="NADP-dependent L-serine/L-allo-threonine dehydrogenase"/>
    <property type="match status" value="1"/>
</dbReference>
<dbReference type="AlphaFoldDB" id="A0A154NZ01"/>
<dbReference type="OrthoDB" id="1933717at2759"/>
<proteinExistence type="inferred from homology"/>
<keyword evidence="2" id="KW-0560">Oxidoreductase</keyword>
<reference evidence="4 5" key="1">
    <citation type="submission" date="2015-07" db="EMBL/GenBank/DDBJ databases">
        <title>The genome of Dufourea novaeangliae.</title>
        <authorList>
            <person name="Pan H."/>
            <person name="Kapheim K."/>
        </authorList>
    </citation>
    <scope>NUCLEOTIDE SEQUENCE [LARGE SCALE GENOMIC DNA]</scope>
    <source>
        <strain evidence="4">0120121106</strain>
        <tissue evidence="4">Whole body</tissue>
    </source>
</reference>
<dbReference type="GO" id="GO:0016616">
    <property type="term" value="F:oxidoreductase activity, acting on the CH-OH group of donors, NAD or NADP as acceptor"/>
    <property type="evidence" value="ECO:0007669"/>
    <property type="project" value="UniProtKB-ARBA"/>
</dbReference>
<evidence type="ECO:0000256" key="3">
    <source>
        <dbReference type="RuleBase" id="RU000363"/>
    </source>
</evidence>
<dbReference type="Pfam" id="PF00106">
    <property type="entry name" value="adh_short"/>
    <property type="match status" value="1"/>
</dbReference>
<keyword evidence="5" id="KW-1185">Reference proteome</keyword>
<evidence type="ECO:0000313" key="4">
    <source>
        <dbReference type="EMBL" id="KZC04905.1"/>
    </source>
</evidence>
<dbReference type="STRING" id="178035.A0A154NZ01"/>
<evidence type="ECO:0000256" key="1">
    <source>
        <dbReference type="ARBA" id="ARBA00006484"/>
    </source>
</evidence>
<dbReference type="PRINTS" id="PR00080">
    <property type="entry name" value="SDRFAMILY"/>
</dbReference>
<dbReference type="EMBL" id="KQ434783">
    <property type="protein sequence ID" value="KZC04905.1"/>
    <property type="molecule type" value="Genomic_DNA"/>
</dbReference>
<evidence type="ECO:0000256" key="2">
    <source>
        <dbReference type="ARBA" id="ARBA00023002"/>
    </source>
</evidence>
<evidence type="ECO:0000313" key="5">
    <source>
        <dbReference type="Proteomes" id="UP000076502"/>
    </source>
</evidence>
<name>A0A154NZ01_DUFNO</name>